<feature type="transmembrane region" description="Helical" evidence="1">
    <location>
        <begin position="12"/>
        <end position="37"/>
    </location>
</feature>
<proteinExistence type="predicted"/>
<dbReference type="EC" id="4.2.1.33" evidence="3"/>
<dbReference type="EMBL" id="FAVC01000001">
    <property type="protein sequence ID" value="CUU69615.1"/>
    <property type="molecule type" value="Genomic_DNA"/>
</dbReference>
<dbReference type="RefSeq" id="WP_059425618.1">
    <property type="nucleotide sequence ID" value="NZ_CP040464.1"/>
</dbReference>
<dbReference type="Proteomes" id="UP000052257">
    <property type="component" value="Unassembled WGS sequence"/>
</dbReference>
<keyword evidence="5" id="KW-1185">Reference proteome</keyword>
<name>A0A2S5JCL6_CAMHY</name>
<keyword evidence="3" id="KW-0456">Lyase</keyword>
<evidence type="ECO:0000256" key="1">
    <source>
        <dbReference type="SAM" id="Phobius"/>
    </source>
</evidence>
<gene>
    <name evidence="4" type="ORF">ERS686654_01726</name>
    <name evidence="3" type="ORF">ERS739220_01710</name>
    <name evidence="2" type="ORF">ERS739223_00131</name>
</gene>
<evidence type="ECO:0000313" key="4">
    <source>
        <dbReference type="EMBL" id="CUU86929.1"/>
    </source>
</evidence>
<dbReference type="GO" id="GO:0003861">
    <property type="term" value="F:3-isopropylmalate dehydratase activity"/>
    <property type="evidence" value="ECO:0007669"/>
    <property type="project" value="UniProtKB-EC"/>
</dbReference>
<reference evidence="5 6" key="1">
    <citation type="submission" date="2015-11" db="EMBL/GenBank/DDBJ databases">
        <authorList>
            <consortium name="Pathogen Informatics"/>
        </authorList>
    </citation>
    <scope>NUCLEOTIDE SEQUENCE [LARGE SCALE GENOMIC DNA]</scope>
    <source>
        <strain evidence="4 5">006A-0059</strain>
        <strain evidence="3 7">006A-0191</strain>
        <strain evidence="2 6">007A-0283</strain>
    </source>
</reference>
<accession>A0A0S4RVF1</accession>
<sequence length="162" mass="18481">MNTAFARLDQIAPFIHISSSALFIAVQLSIVIFAKYFFKNIEQNPNLYKTILKEFGYFVKLELAAIFILCISGVFAAFTGKIRISDPMVEAIMLTKWALLAFILLNIVYMWYKFGKAKKAFSSGDLLSVHENFVLIIYYFTPLNIVLSFISIYLGVAFRGFQ</sequence>
<feature type="transmembrane region" description="Helical" evidence="1">
    <location>
        <begin position="91"/>
        <end position="112"/>
    </location>
</feature>
<feature type="transmembrane region" description="Helical" evidence="1">
    <location>
        <begin position="57"/>
        <end position="79"/>
    </location>
</feature>
<feature type="transmembrane region" description="Helical" evidence="1">
    <location>
        <begin position="132"/>
        <end position="156"/>
    </location>
</feature>
<organism evidence="3 7">
    <name type="scientific">Campylobacter hyointestinalis subsp. hyointestinalis</name>
    <dbReference type="NCBI Taxonomy" id="91352"/>
    <lineage>
        <taxon>Bacteria</taxon>
        <taxon>Pseudomonadati</taxon>
        <taxon>Campylobacterota</taxon>
        <taxon>Epsilonproteobacteria</taxon>
        <taxon>Campylobacterales</taxon>
        <taxon>Campylobacteraceae</taxon>
        <taxon>Campylobacter</taxon>
    </lineage>
</organism>
<dbReference type="EMBL" id="FAUW01000004">
    <property type="protein sequence ID" value="CUU86555.1"/>
    <property type="molecule type" value="Genomic_DNA"/>
</dbReference>
<dbReference type="Proteomes" id="UP000052237">
    <property type="component" value="Unassembled WGS sequence"/>
</dbReference>
<keyword evidence="1" id="KW-0472">Membrane</keyword>
<dbReference type="AlphaFoldDB" id="A0A2S5JCL6"/>
<evidence type="ECO:0000313" key="3">
    <source>
        <dbReference type="EMBL" id="CUU86555.1"/>
    </source>
</evidence>
<protein>
    <submittedName>
        <fullName evidence="3">3-isopropylmalate dehydratase small subunit</fullName>
        <ecNumber evidence="3">4.2.1.33</ecNumber>
    </submittedName>
</protein>
<dbReference type="EMBL" id="FAVB01000004">
    <property type="protein sequence ID" value="CUU86929.1"/>
    <property type="molecule type" value="Genomic_DNA"/>
</dbReference>
<evidence type="ECO:0000313" key="7">
    <source>
        <dbReference type="Proteomes" id="UP000052257"/>
    </source>
</evidence>
<accession>A0A2S5JCL6</accession>
<keyword evidence="1" id="KW-1133">Transmembrane helix</keyword>
<comment type="caution">
    <text evidence="3">The sequence shown here is derived from an EMBL/GenBank/DDBJ whole genome shotgun (WGS) entry which is preliminary data.</text>
</comment>
<dbReference type="Proteomes" id="UP000052245">
    <property type="component" value="Unassembled WGS sequence"/>
</dbReference>
<evidence type="ECO:0000313" key="2">
    <source>
        <dbReference type="EMBL" id="CUU69615.1"/>
    </source>
</evidence>
<evidence type="ECO:0000313" key="6">
    <source>
        <dbReference type="Proteomes" id="UP000052245"/>
    </source>
</evidence>
<keyword evidence="1" id="KW-0812">Transmembrane</keyword>
<evidence type="ECO:0000313" key="5">
    <source>
        <dbReference type="Proteomes" id="UP000052237"/>
    </source>
</evidence>